<proteinExistence type="predicted"/>
<evidence type="ECO:0000256" key="12">
    <source>
        <dbReference type="SAM" id="Phobius"/>
    </source>
</evidence>
<name>A0ABQ5N7X1_9CLOT</name>
<keyword evidence="8 12" id="KW-1133">Transmembrane helix</keyword>
<dbReference type="InterPro" id="IPR002528">
    <property type="entry name" value="MATE_fam"/>
</dbReference>
<comment type="function">
    <text evidence="1">Multidrug efflux pump.</text>
</comment>
<evidence type="ECO:0000256" key="5">
    <source>
        <dbReference type="ARBA" id="ARBA00022449"/>
    </source>
</evidence>
<dbReference type="Pfam" id="PF01554">
    <property type="entry name" value="MatE"/>
    <property type="match status" value="2"/>
</dbReference>
<dbReference type="RefSeq" id="WP_264850614.1">
    <property type="nucleotide sequence ID" value="NZ_BRXR01000001.1"/>
</dbReference>
<evidence type="ECO:0000256" key="11">
    <source>
        <dbReference type="ARBA" id="ARBA00031636"/>
    </source>
</evidence>
<feature type="transmembrane region" description="Helical" evidence="12">
    <location>
        <begin position="390"/>
        <end position="411"/>
    </location>
</feature>
<feature type="transmembrane region" description="Helical" evidence="12">
    <location>
        <begin position="316"/>
        <end position="336"/>
    </location>
</feature>
<gene>
    <name evidence="13" type="ORF">bsdE14_27420</name>
</gene>
<evidence type="ECO:0000256" key="9">
    <source>
        <dbReference type="ARBA" id="ARBA00023065"/>
    </source>
</evidence>
<comment type="subcellular location">
    <subcellularLocation>
        <location evidence="2">Cell membrane</location>
        <topology evidence="2">Multi-pass membrane protein</topology>
    </subcellularLocation>
</comment>
<dbReference type="InterPro" id="IPR050222">
    <property type="entry name" value="MATE_MdtK"/>
</dbReference>
<accession>A0ABQ5N7X1</accession>
<evidence type="ECO:0000256" key="2">
    <source>
        <dbReference type="ARBA" id="ARBA00004651"/>
    </source>
</evidence>
<evidence type="ECO:0000256" key="10">
    <source>
        <dbReference type="ARBA" id="ARBA00023136"/>
    </source>
</evidence>
<feature type="transmembrane region" description="Helical" evidence="12">
    <location>
        <begin position="163"/>
        <end position="183"/>
    </location>
</feature>
<dbReference type="InterPro" id="IPR048279">
    <property type="entry name" value="MdtK-like"/>
</dbReference>
<evidence type="ECO:0000256" key="1">
    <source>
        <dbReference type="ARBA" id="ARBA00003408"/>
    </source>
</evidence>
<feature type="transmembrane region" description="Helical" evidence="12">
    <location>
        <begin position="195"/>
        <end position="217"/>
    </location>
</feature>
<keyword evidence="4" id="KW-0813">Transport</keyword>
<feature type="transmembrane region" description="Helical" evidence="12">
    <location>
        <begin position="96"/>
        <end position="118"/>
    </location>
</feature>
<evidence type="ECO:0000256" key="7">
    <source>
        <dbReference type="ARBA" id="ARBA00022692"/>
    </source>
</evidence>
<feature type="transmembrane region" description="Helical" evidence="12">
    <location>
        <begin position="124"/>
        <end position="142"/>
    </location>
</feature>
<reference evidence="13 14" key="1">
    <citation type="journal article" date="2024" name="Int. J. Syst. Evol. Microbiol.">
        <title>Clostridium omnivorum sp. nov., isolated from anoxic soil under the treatment of reductive soil disinfestation.</title>
        <authorList>
            <person name="Ueki A."/>
            <person name="Tonouchi A."/>
            <person name="Kaku N."/>
            <person name="Honma S."/>
            <person name="Ueki K."/>
        </authorList>
    </citation>
    <scope>NUCLEOTIDE SEQUENCE [LARGE SCALE GENOMIC DNA]</scope>
    <source>
        <strain evidence="13 14">E14</strain>
    </source>
</reference>
<sequence length="458" mass="50537">MKDKKLVKEVLYISLPAVSEMILYMFISVFDTMLIGLYGGQTAVSAVGLSNEIMFSLSSVFIDLGVAISITSIVARKYGAGYKAEADQYASMGLSIAIIVSFALCYLLFCFCPTILSIAGAKKAVLSLGTNYMRLALLGLFFKMLSTTMDSIIRGYGNTRTPLLVSTIICIINLSLDYLLIFGNLGFPELGVMGSAVSMLVAQICGFTFVVFYTLNLSKIKIHINFMLKFQLSKLKELISLAVPTSLEEAVFSLSRLLSLSMILHTGTTAFASNQIATTIESISFMQGMGFAAAATTLVGIKIGERNYIRAQQYGNACAFLGGIAMTICGIIFFLFPGNLIQLFLHEKEASVIYYGTLCLMVGSVEQPFIAASLIYAGALKGYGDTKTPFVISLITCWLIRIPLMYYFIYLGRASVVYAWCITIIQWCADGLLMFIFFERKFKKNKFRNNYSKRRLNL</sequence>
<evidence type="ECO:0000256" key="4">
    <source>
        <dbReference type="ARBA" id="ARBA00022448"/>
    </source>
</evidence>
<keyword evidence="10 12" id="KW-0472">Membrane</keyword>
<keyword evidence="7 12" id="KW-0812">Transmembrane</keyword>
<keyword evidence="6" id="KW-1003">Cell membrane</keyword>
<keyword evidence="9" id="KW-0406">Ion transport</keyword>
<dbReference type="PANTHER" id="PTHR43298">
    <property type="entry name" value="MULTIDRUG RESISTANCE PROTEIN NORM-RELATED"/>
    <property type="match status" value="1"/>
</dbReference>
<evidence type="ECO:0000256" key="8">
    <source>
        <dbReference type="ARBA" id="ARBA00022989"/>
    </source>
</evidence>
<evidence type="ECO:0000313" key="13">
    <source>
        <dbReference type="EMBL" id="GLC31332.1"/>
    </source>
</evidence>
<dbReference type="CDD" id="cd13137">
    <property type="entry name" value="MATE_NorM_like"/>
    <property type="match status" value="1"/>
</dbReference>
<keyword evidence="5" id="KW-0050">Antiport</keyword>
<feature type="transmembrane region" description="Helical" evidence="12">
    <location>
        <begin position="417"/>
        <end position="438"/>
    </location>
</feature>
<organism evidence="13 14">
    <name type="scientific">Clostridium omnivorum</name>
    <dbReference type="NCBI Taxonomy" id="1604902"/>
    <lineage>
        <taxon>Bacteria</taxon>
        <taxon>Bacillati</taxon>
        <taxon>Bacillota</taxon>
        <taxon>Clostridia</taxon>
        <taxon>Eubacteriales</taxon>
        <taxon>Clostridiaceae</taxon>
        <taxon>Clostridium</taxon>
    </lineage>
</organism>
<feature type="transmembrane region" description="Helical" evidence="12">
    <location>
        <begin position="352"/>
        <end position="378"/>
    </location>
</feature>
<evidence type="ECO:0000256" key="6">
    <source>
        <dbReference type="ARBA" id="ARBA00022475"/>
    </source>
</evidence>
<feature type="transmembrane region" description="Helical" evidence="12">
    <location>
        <begin position="21"/>
        <end position="41"/>
    </location>
</feature>
<evidence type="ECO:0000256" key="3">
    <source>
        <dbReference type="ARBA" id="ARBA00020268"/>
    </source>
</evidence>
<evidence type="ECO:0000313" key="14">
    <source>
        <dbReference type="Proteomes" id="UP001208567"/>
    </source>
</evidence>
<protein>
    <recommendedName>
        <fullName evidence="3">Probable multidrug resistance protein NorM</fullName>
    </recommendedName>
    <alternativeName>
        <fullName evidence="11">Multidrug-efflux transporter</fullName>
    </alternativeName>
</protein>
<dbReference type="Proteomes" id="UP001208567">
    <property type="component" value="Unassembled WGS sequence"/>
</dbReference>
<keyword evidence="14" id="KW-1185">Reference proteome</keyword>
<feature type="transmembrane region" description="Helical" evidence="12">
    <location>
        <begin position="53"/>
        <end position="75"/>
    </location>
</feature>
<dbReference type="NCBIfam" id="TIGR00797">
    <property type="entry name" value="matE"/>
    <property type="match status" value="1"/>
</dbReference>
<dbReference type="PIRSF" id="PIRSF006603">
    <property type="entry name" value="DinF"/>
    <property type="match status" value="1"/>
</dbReference>
<dbReference type="EMBL" id="BRXR01000001">
    <property type="protein sequence ID" value="GLC31332.1"/>
    <property type="molecule type" value="Genomic_DNA"/>
</dbReference>
<dbReference type="PANTHER" id="PTHR43298:SF4">
    <property type="entry name" value="DRUG_SODIUM ANTIPORTER"/>
    <property type="match status" value="1"/>
</dbReference>
<comment type="caution">
    <text evidence="13">The sequence shown here is derived from an EMBL/GenBank/DDBJ whole genome shotgun (WGS) entry which is preliminary data.</text>
</comment>